<dbReference type="InterPro" id="IPR023827">
    <property type="entry name" value="Peptidase_S8_Asp-AS"/>
</dbReference>
<evidence type="ECO:0000259" key="13">
    <source>
        <dbReference type="PROSITE" id="PS51829"/>
    </source>
</evidence>
<evidence type="ECO:0000256" key="9">
    <source>
        <dbReference type="ARBA" id="ARBA00023180"/>
    </source>
</evidence>
<keyword evidence="2 11" id="KW-0645">Protease</keyword>
<feature type="active site" description="Charge relay system" evidence="10 11">
    <location>
        <position position="435"/>
    </location>
</feature>
<keyword evidence="4" id="KW-0732">Signal</keyword>
<dbReference type="GO" id="GO:0006508">
    <property type="term" value="P:proteolysis"/>
    <property type="evidence" value="ECO:0007669"/>
    <property type="project" value="UniProtKB-KW"/>
</dbReference>
<feature type="region of interest" description="Disordered" evidence="12">
    <location>
        <begin position="964"/>
        <end position="1002"/>
    </location>
</feature>
<feature type="compositionally biased region" description="Polar residues" evidence="12">
    <location>
        <begin position="971"/>
        <end position="983"/>
    </location>
</feature>
<name>A0ABD0LUY2_9CAEN</name>
<dbReference type="Gene3D" id="3.30.70.850">
    <property type="entry name" value="Peptidase S8, pro-domain"/>
    <property type="match status" value="1"/>
</dbReference>
<keyword evidence="9" id="KW-0325">Glycoprotein</keyword>
<dbReference type="SUPFAM" id="SSF49785">
    <property type="entry name" value="Galactose-binding domain-like"/>
    <property type="match status" value="1"/>
</dbReference>
<evidence type="ECO:0000256" key="2">
    <source>
        <dbReference type="ARBA" id="ARBA00022670"/>
    </source>
</evidence>
<dbReference type="Pfam" id="PF03998">
    <property type="entry name" value="Utp11"/>
    <property type="match status" value="1"/>
</dbReference>
<feature type="active site" description="Charge relay system" evidence="10 11">
    <location>
        <position position="392"/>
    </location>
</feature>
<feature type="compositionally biased region" description="Polar residues" evidence="12">
    <location>
        <begin position="919"/>
        <end position="933"/>
    </location>
</feature>
<evidence type="ECO:0000256" key="10">
    <source>
        <dbReference type="PIRSR" id="PIRSR615500-1"/>
    </source>
</evidence>
<keyword evidence="15" id="KW-1185">Reference proteome</keyword>
<dbReference type="PROSITE" id="PS00136">
    <property type="entry name" value="SUBTILASE_ASP"/>
    <property type="match status" value="1"/>
</dbReference>
<dbReference type="InterPro" id="IPR000209">
    <property type="entry name" value="Peptidase_S8/S53_dom"/>
</dbReference>
<feature type="compositionally biased region" description="Low complexity" evidence="12">
    <location>
        <begin position="830"/>
        <end position="842"/>
    </location>
</feature>
<evidence type="ECO:0000313" key="15">
    <source>
        <dbReference type="Proteomes" id="UP001519460"/>
    </source>
</evidence>
<dbReference type="Pfam" id="PF00082">
    <property type="entry name" value="Peptidase_S8"/>
    <property type="match status" value="1"/>
</dbReference>
<evidence type="ECO:0000256" key="1">
    <source>
        <dbReference type="ARBA" id="ARBA00005325"/>
    </source>
</evidence>
<gene>
    <name evidence="14" type="ORF">BaRGS_00005763</name>
</gene>
<evidence type="ECO:0000313" key="14">
    <source>
        <dbReference type="EMBL" id="KAK7503137.1"/>
    </source>
</evidence>
<dbReference type="Pfam" id="PF01483">
    <property type="entry name" value="P_proprotein"/>
    <property type="match status" value="1"/>
</dbReference>
<proteinExistence type="inferred from homology"/>
<dbReference type="InterPro" id="IPR036852">
    <property type="entry name" value="Peptidase_S8/S53_dom_sf"/>
</dbReference>
<dbReference type="InterPro" id="IPR007144">
    <property type="entry name" value="SSU_processome_Utp11"/>
</dbReference>
<feature type="region of interest" description="Disordered" evidence="12">
    <location>
        <begin position="1"/>
        <end position="37"/>
    </location>
</feature>
<feature type="active site" description="Charge relay system" evidence="10 11">
    <location>
        <position position="619"/>
    </location>
</feature>
<evidence type="ECO:0000256" key="6">
    <source>
        <dbReference type="ARBA" id="ARBA00022825"/>
    </source>
</evidence>
<dbReference type="PANTHER" id="PTHR42884">
    <property type="entry name" value="PROPROTEIN CONVERTASE SUBTILISIN/KEXIN-RELATED"/>
    <property type="match status" value="1"/>
</dbReference>
<dbReference type="PROSITE" id="PS51829">
    <property type="entry name" value="P_HOMO_B"/>
    <property type="match status" value="1"/>
</dbReference>
<keyword evidence="7" id="KW-0865">Zymogen</keyword>
<evidence type="ECO:0000256" key="5">
    <source>
        <dbReference type="ARBA" id="ARBA00022801"/>
    </source>
</evidence>
<evidence type="ECO:0000256" key="11">
    <source>
        <dbReference type="PROSITE-ProRule" id="PRU01240"/>
    </source>
</evidence>
<dbReference type="InterPro" id="IPR034182">
    <property type="entry name" value="Kexin/furin"/>
</dbReference>
<dbReference type="AlphaFoldDB" id="A0ABD0LUY2"/>
<dbReference type="Gene3D" id="2.60.120.260">
    <property type="entry name" value="Galactose-binding domain-like"/>
    <property type="match status" value="1"/>
</dbReference>
<dbReference type="InterPro" id="IPR023828">
    <property type="entry name" value="Peptidase_S8_Ser-AS"/>
</dbReference>
<dbReference type="PROSITE" id="PS00138">
    <property type="entry name" value="SUBTILASE_SER"/>
    <property type="match status" value="1"/>
</dbReference>
<feature type="domain" description="P/Homo B" evidence="13">
    <location>
        <begin position="693"/>
        <end position="826"/>
    </location>
</feature>
<evidence type="ECO:0000256" key="12">
    <source>
        <dbReference type="SAM" id="MobiDB-lite"/>
    </source>
</evidence>
<feature type="compositionally biased region" description="Basic and acidic residues" evidence="12">
    <location>
        <begin position="934"/>
        <end position="944"/>
    </location>
</feature>
<dbReference type="InterPro" id="IPR038466">
    <property type="entry name" value="S8_pro-domain_sf"/>
</dbReference>
<keyword evidence="3" id="KW-0165">Cleavage on pair of basic residues</keyword>
<feature type="region of interest" description="Disordered" evidence="12">
    <location>
        <begin position="916"/>
        <end position="944"/>
    </location>
</feature>
<dbReference type="FunFam" id="3.40.50.200:FF:000021">
    <property type="entry name" value="Proprotein convertase subtilisin/kexin type 5a"/>
    <property type="match status" value="1"/>
</dbReference>
<dbReference type="PRINTS" id="PR00723">
    <property type="entry name" value="SUBTILISIN"/>
</dbReference>
<dbReference type="SUPFAM" id="SSF52743">
    <property type="entry name" value="Subtilisin-like"/>
    <property type="match status" value="1"/>
</dbReference>
<keyword evidence="8" id="KW-1015">Disulfide bond</keyword>
<comment type="caution">
    <text evidence="14">The sequence shown here is derived from an EMBL/GenBank/DDBJ whole genome shotgun (WGS) entry which is preliminary data.</text>
</comment>
<feature type="region of interest" description="Disordered" evidence="12">
    <location>
        <begin position="827"/>
        <end position="846"/>
    </location>
</feature>
<evidence type="ECO:0000256" key="3">
    <source>
        <dbReference type="ARBA" id="ARBA00022685"/>
    </source>
</evidence>
<dbReference type="InterPro" id="IPR022398">
    <property type="entry name" value="Peptidase_S8_His-AS"/>
</dbReference>
<reference evidence="14 15" key="1">
    <citation type="journal article" date="2023" name="Sci. Data">
        <title>Genome assembly of the Korean intertidal mud-creeper Batillaria attramentaria.</title>
        <authorList>
            <person name="Patra A.K."/>
            <person name="Ho P.T."/>
            <person name="Jun S."/>
            <person name="Lee S.J."/>
            <person name="Kim Y."/>
            <person name="Won Y.J."/>
        </authorList>
    </citation>
    <scope>NUCLEOTIDE SEQUENCE [LARGE SCALE GENOMIC DNA]</scope>
    <source>
        <strain evidence="14">Wonlab-2016</strain>
    </source>
</reference>
<dbReference type="InterPro" id="IPR002884">
    <property type="entry name" value="P_dom"/>
</dbReference>
<dbReference type="InterPro" id="IPR015500">
    <property type="entry name" value="Peptidase_S8_subtilisin-rel"/>
</dbReference>
<dbReference type="PROSITE" id="PS51892">
    <property type="entry name" value="SUBTILASE"/>
    <property type="match status" value="1"/>
</dbReference>
<organism evidence="14 15">
    <name type="scientific">Batillaria attramentaria</name>
    <dbReference type="NCBI Taxonomy" id="370345"/>
    <lineage>
        <taxon>Eukaryota</taxon>
        <taxon>Metazoa</taxon>
        <taxon>Spiralia</taxon>
        <taxon>Lophotrochozoa</taxon>
        <taxon>Mollusca</taxon>
        <taxon>Gastropoda</taxon>
        <taxon>Caenogastropoda</taxon>
        <taxon>Sorbeoconcha</taxon>
        <taxon>Cerithioidea</taxon>
        <taxon>Batillariidae</taxon>
        <taxon>Batillaria</taxon>
    </lineage>
</organism>
<evidence type="ECO:0000256" key="4">
    <source>
        <dbReference type="ARBA" id="ARBA00022729"/>
    </source>
</evidence>
<dbReference type="Proteomes" id="UP001519460">
    <property type="component" value="Unassembled WGS sequence"/>
</dbReference>
<evidence type="ECO:0000256" key="8">
    <source>
        <dbReference type="ARBA" id="ARBA00023157"/>
    </source>
</evidence>
<dbReference type="InterPro" id="IPR032815">
    <property type="entry name" value="S8_pro-domain"/>
</dbReference>
<keyword evidence="6 11" id="KW-0720">Serine protease</keyword>
<dbReference type="Pfam" id="PF16470">
    <property type="entry name" value="S8_pro-domain"/>
    <property type="match status" value="1"/>
</dbReference>
<keyword evidence="5 11" id="KW-0378">Hydrolase</keyword>
<dbReference type="InterPro" id="IPR008979">
    <property type="entry name" value="Galactose-bd-like_sf"/>
</dbReference>
<dbReference type="PANTHER" id="PTHR42884:SF23">
    <property type="entry name" value="FURIN-LIKE PROTEASE 2"/>
    <property type="match status" value="1"/>
</dbReference>
<accession>A0ABD0LUY2</accession>
<dbReference type="SUPFAM" id="SSF54897">
    <property type="entry name" value="Protease propeptides/inhibitors"/>
    <property type="match status" value="1"/>
</dbReference>
<evidence type="ECO:0000256" key="7">
    <source>
        <dbReference type="ARBA" id="ARBA00023145"/>
    </source>
</evidence>
<comment type="similarity">
    <text evidence="1">Belongs to the peptidase S8 family. Furin subfamily.</text>
</comment>
<dbReference type="GO" id="GO:0004252">
    <property type="term" value="F:serine-type endopeptidase activity"/>
    <property type="evidence" value="ECO:0007669"/>
    <property type="project" value="UniProtKB-UniRule"/>
</dbReference>
<dbReference type="PROSITE" id="PS00137">
    <property type="entry name" value="SUBTILASE_HIS"/>
    <property type="match status" value="1"/>
</dbReference>
<protein>
    <recommendedName>
        <fullName evidence="13">P/Homo B domain-containing protein</fullName>
    </recommendedName>
</protein>
<dbReference type="Gene3D" id="3.40.50.200">
    <property type="entry name" value="Peptidase S8/S53 domain"/>
    <property type="match status" value="1"/>
</dbReference>
<feature type="compositionally biased region" description="Basic and acidic residues" evidence="12">
    <location>
        <begin position="984"/>
        <end position="1002"/>
    </location>
</feature>
<dbReference type="EMBL" id="JACVVK020000022">
    <property type="protein sequence ID" value="KAK7503137.1"/>
    <property type="molecule type" value="Genomic_DNA"/>
</dbReference>
<dbReference type="FunFam" id="2.60.120.260:FF:000006">
    <property type="entry name" value="Proprotein convertase subtilisin/kexin type 5"/>
    <property type="match status" value="1"/>
</dbReference>
<dbReference type="CDD" id="cd04059">
    <property type="entry name" value="Peptidases_S8_Protein_convertases_Kexins_Furin-like"/>
    <property type="match status" value="1"/>
</dbReference>
<sequence length="1019" mass="115097">MDSVGEEFKVDGQREVTRPEARQHLGSLEKKKDYKERAREYQKKRDTIKALKKKADNKNPDEFYFNMVSTQKVDGVHQKRKEKEETTTEAQELLMQREDFRYVQWKRTVELRKIEKLKGRLQLLDPEFHQNKHIVFVDKETEVGEAKQRLLEEKKQLMQKTQPTPETQEEMEQVYGMLAKRYERLKELTVIAQKLETSMQLTKDKTGKKKLVAEETKESAAVYRWGHYLNSFAVQVHGGRKEAETVAQDLGFVVDRELPNIGVFLLEHPEVTYRSKRSAHDHLNSLKSHPKVRYVQQEMELLRVKRRIVHDKQLEMPIREIKDNTVYHRVNSASISARDLDEKVTFNDPFYPDMWYLDNEGQSGGEKYLDMNVQVAWANGFTGEGVVVCILDDGIDHTHPDLAHNYDPQASADLNDKSDFMQDPMPNVTNPGNSHGTRCAGEVAASADNSVCGVGVAYNAKIGGIRVLDGAVTDSLEAEALRFNSDYIDIFSASWGPSDDGATMEAPHKLATDALQAGVQTGRNGLGNIYVWATGNGGMNGDDCNADGYTSSVETLSVGSITDWGRQPFYMENCTSTLAVVPTGGEEYKGQEYDLGQIKLKVVTTDMGGGCIENFQGTSSAAPLAAGCLANVLQANPSLTWRDVQHVVVHGTRIPSVDNSWTKNGGGHHVSHKFGFGLIDCGKMVQVAQDWQNVPEQHVCRVDRQDAQKLKFGQHISQSVYVDGCKGDKSRWVQRLEHVQVHLKLSTRRRGDTRIFLISPSGTRSELLSERPKDNHKGEWEFTFMTVHCWDENPKGTWNLEVHDNPSENSGTTSEWSLILYGTSGERYGRTSTTRPSQSQSRKLSEEAVTRIKRMEMEVARNVHVKRASFKRGNEKHTNTDSRFSSEDINKLADRLQSMLHEQDVHTHVKRILMEHSESSQGAKAQGYSSSHQHPSDRSFTHIKDTETLVNNIVRDIDQLLHKKNVGSGGKSVSQNSESQGSHSQKETREGQTDNSDLHATERALVELLQYLEKSQSKK</sequence>